<evidence type="ECO:0000313" key="1">
    <source>
        <dbReference type="EMBL" id="GAD04588.1"/>
    </source>
</evidence>
<accession>T1CNB8</accession>
<reference evidence="2" key="1">
    <citation type="journal article" date="2013" name="Genome">
        <title>Draft Genome Sequences of Porphyromonas crevioricanis JCM 15906T and Porphyromonas cansulci JCM 13913T Isolated from a Canine Oral Cavity.</title>
        <authorList>
            <person name="Sakamoto M."/>
            <person name="Tanaka N."/>
            <person name="Shiwa Y."/>
            <person name="Yoshikawa H."/>
            <person name="Ohkuma M."/>
        </authorList>
    </citation>
    <scope>NUCLEOTIDE SEQUENCE [LARGE SCALE GENOMIC DNA]</scope>
    <source>
        <strain evidence="2">JCM 15906</strain>
    </source>
</reference>
<proteinExistence type="predicted"/>
<evidence type="ECO:0000313" key="2">
    <source>
        <dbReference type="Proteomes" id="UP000018031"/>
    </source>
</evidence>
<dbReference type="EMBL" id="BAOU01000009">
    <property type="protein sequence ID" value="GAD04588.1"/>
    <property type="molecule type" value="Genomic_DNA"/>
</dbReference>
<gene>
    <name evidence="1" type="ORF">PORCRE_277</name>
</gene>
<protein>
    <submittedName>
        <fullName evidence="1">Uncharacterized protein</fullName>
    </submittedName>
</protein>
<name>T1CNB8_9PORP</name>
<reference evidence="1 2" key="2">
    <citation type="journal article" date="2013" name="Genome Announc.">
        <title>Draft Genome Sequences of Porphyromonas crevioricanis JCM 15906T and Porphyromonas cansulci JCM 13913T Isolated from a Canine Oral Cavity.</title>
        <authorList>
            <person name="Sakamoto M."/>
            <person name="Tanaka N."/>
            <person name="Shiwa Y."/>
            <person name="Yoshikawa H."/>
            <person name="Ohkuma M."/>
        </authorList>
    </citation>
    <scope>NUCLEOTIDE SEQUENCE [LARGE SCALE GENOMIC DNA]</scope>
    <source>
        <strain evidence="1 2">JCM 15906</strain>
    </source>
</reference>
<comment type="caution">
    <text evidence="1">The sequence shown here is derived from an EMBL/GenBank/DDBJ whole genome shotgun (WGS) entry which is preliminary data.</text>
</comment>
<dbReference type="AlphaFoldDB" id="T1CNB8"/>
<organism evidence="1 2">
    <name type="scientific">Porphyromonas crevioricanis JCM 15906</name>
    <dbReference type="NCBI Taxonomy" id="1305617"/>
    <lineage>
        <taxon>Bacteria</taxon>
        <taxon>Pseudomonadati</taxon>
        <taxon>Bacteroidota</taxon>
        <taxon>Bacteroidia</taxon>
        <taxon>Bacteroidales</taxon>
        <taxon>Porphyromonadaceae</taxon>
        <taxon>Porphyromonas</taxon>
    </lineage>
</organism>
<sequence length="42" mass="4789">MLTQERANFFSGEKFHSLPLQKKTTPIDIKKGSESTIKKLPI</sequence>
<dbReference type="Proteomes" id="UP000018031">
    <property type="component" value="Unassembled WGS sequence"/>
</dbReference>